<gene>
    <name evidence="20" type="primary">cprA</name>
    <name evidence="24" type="ORF">CRHIZ90672A_00011020</name>
</gene>
<feature type="binding site" evidence="20">
    <location>
        <position position="228"/>
    </location>
    <ligand>
        <name>FMN</name>
        <dbReference type="ChEBI" id="CHEBI:58210"/>
    </ligand>
</feature>
<dbReference type="Gene3D" id="3.40.50.80">
    <property type="entry name" value="Nucleotide-binding domain of ferredoxin-NADP reductase (FNR) module"/>
    <property type="match status" value="1"/>
</dbReference>
<dbReference type="SUPFAM" id="SSF52343">
    <property type="entry name" value="Ferredoxin reductase-like, C-terminal NADP-linked domain"/>
    <property type="match status" value="1"/>
</dbReference>
<keyword evidence="3 20" id="KW-0285">Flavoprotein</keyword>
<keyword evidence="17 20" id="KW-1207">Sterol metabolism</keyword>
<evidence type="ECO:0000256" key="8">
    <source>
        <dbReference type="ARBA" id="ARBA00022827"/>
    </source>
</evidence>
<dbReference type="PROSITE" id="PS51384">
    <property type="entry name" value="FAD_FR"/>
    <property type="match status" value="1"/>
</dbReference>
<dbReference type="InterPro" id="IPR039261">
    <property type="entry name" value="FNR_nucleotide-bd"/>
</dbReference>
<keyword evidence="8 20" id="KW-0274">FAD</keyword>
<dbReference type="GO" id="GO:0050660">
    <property type="term" value="F:flavin adenine dinucleotide binding"/>
    <property type="evidence" value="ECO:0007669"/>
    <property type="project" value="UniProtKB-UniRule"/>
</dbReference>
<feature type="domain" description="FAD-binding FR-type" evidence="23">
    <location>
        <begin position="300"/>
        <end position="557"/>
    </location>
</feature>
<dbReference type="EC" id="1.6.2.4" evidence="20"/>
<dbReference type="InterPro" id="IPR023208">
    <property type="entry name" value="P450R"/>
</dbReference>
<dbReference type="PANTHER" id="PTHR19384">
    <property type="entry name" value="NITRIC OXIDE SYNTHASE-RELATED"/>
    <property type="match status" value="1"/>
</dbReference>
<evidence type="ECO:0000256" key="3">
    <source>
        <dbReference type="ARBA" id="ARBA00022630"/>
    </source>
</evidence>
<dbReference type="FunFam" id="1.20.990.10:FF:000009">
    <property type="entry name" value="NADPH--cytochrome P450 reductase"/>
    <property type="match status" value="1"/>
</dbReference>
<keyword evidence="7 20" id="KW-0256">Endoplasmic reticulum</keyword>
<feature type="binding site" evidence="20">
    <location>
        <begin position="475"/>
        <end position="478"/>
    </location>
    <ligand>
        <name>FAD</name>
        <dbReference type="ChEBI" id="CHEBI:57692"/>
    </ligand>
</feature>
<keyword evidence="14 20" id="KW-0443">Lipid metabolism</keyword>
<dbReference type="Gene3D" id="3.40.50.360">
    <property type="match status" value="1"/>
</dbReference>
<feature type="binding site" evidence="20">
    <location>
        <begin position="101"/>
        <end position="106"/>
    </location>
    <ligand>
        <name>FMN</name>
        <dbReference type="ChEBI" id="CHEBI:58210"/>
    </ligand>
</feature>
<evidence type="ECO:0000256" key="6">
    <source>
        <dbReference type="ARBA" id="ARBA00022787"/>
    </source>
</evidence>
<keyword evidence="5" id="KW-0812">Transmembrane</keyword>
<dbReference type="InterPro" id="IPR001094">
    <property type="entry name" value="Flavdoxin-like"/>
</dbReference>
<feature type="region of interest" description="Disordered" evidence="21">
    <location>
        <begin position="54"/>
        <end position="82"/>
    </location>
</feature>
<dbReference type="GO" id="GO:0003958">
    <property type="term" value="F:NADPH-hemoprotein reductase activity"/>
    <property type="evidence" value="ECO:0007669"/>
    <property type="project" value="UniProtKB-UniRule"/>
</dbReference>
<keyword evidence="6 20" id="KW-1000">Mitochondrion outer membrane</keyword>
<evidence type="ECO:0000256" key="16">
    <source>
        <dbReference type="ARBA" id="ARBA00023136"/>
    </source>
</evidence>
<dbReference type="OrthoDB" id="1856718at2759"/>
<keyword evidence="18 20" id="KW-0753">Steroid metabolism</keyword>
<evidence type="ECO:0000256" key="4">
    <source>
        <dbReference type="ARBA" id="ARBA00022643"/>
    </source>
</evidence>
<dbReference type="PROSITE" id="PS50902">
    <property type="entry name" value="FLAVODOXIN_LIKE"/>
    <property type="match status" value="1"/>
</dbReference>
<keyword evidence="13 20" id="KW-0756">Sterol biosynthesis</keyword>
<keyword evidence="1 20" id="KW-1003">Cell membrane</keyword>
<evidence type="ECO:0000256" key="19">
    <source>
        <dbReference type="ARBA" id="ARBA00049342"/>
    </source>
</evidence>
<evidence type="ECO:0000256" key="21">
    <source>
        <dbReference type="SAM" id="MobiDB-lite"/>
    </source>
</evidence>
<evidence type="ECO:0000256" key="5">
    <source>
        <dbReference type="ARBA" id="ARBA00022692"/>
    </source>
</evidence>
<dbReference type="Proteomes" id="UP000696573">
    <property type="component" value="Unassembled WGS sequence"/>
</dbReference>
<dbReference type="Pfam" id="PF00258">
    <property type="entry name" value="Flavodoxin_1"/>
    <property type="match status" value="1"/>
</dbReference>
<dbReference type="AlphaFoldDB" id="A0A9N9YF22"/>
<dbReference type="PIRSF" id="PIRSF000208">
    <property type="entry name" value="P450R"/>
    <property type="match status" value="1"/>
</dbReference>
<dbReference type="InterPro" id="IPR008254">
    <property type="entry name" value="Flavodoxin/NO_synth"/>
</dbReference>
<dbReference type="InterPro" id="IPR029039">
    <property type="entry name" value="Flavoprotein-like_sf"/>
</dbReference>
<comment type="caution">
    <text evidence="20">Lacks conserved residue(s) required for the propagation of feature annotation.</text>
</comment>
<feature type="region of interest" description="Disordered" evidence="21">
    <location>
        <begin position="525"/>
        <end position="548"/>
    </location>
</feature>
<feature type="binding site" evidence="20">
    <location>
        <position position="724"/>
    </location>
    <ligand>
        <name>FAD</name>
        <dbReference type="ChEBI" id="CHEBI:57692"/>
    </ligand>
</feature>
<keyword evidence="25" id="KW-1185">Reference proteome</keyword>
<evidence type="ECO:0000256" key="20">
    <source>
        <dbReference type="HAMAP-Rule" id="MF_03212"/>
    </source>
</evidence>
<dbReference type="GO" id="GO:0050661">
    <property type="term" value="F:NADP binding"/>
    <property type="evidence" value="ECO:0007669"/>
    <property type="project" value="UniProtKB-UniRule"/>
</dbReference>
<reference evidence="24" key="1">
    <citation type="submission" date="2021-10" db="EMBL/GenBank/DDBJ databases">
        <authorList>
            <person name="Piombo E."/>
        </authorList>
    </citation>
    <scope>NUCLEOTIDE SEQUENCE</scope>
</reference>
<comment type="similarity">
    <text evidence="20">In the C-terminal section; belongs to the flavoprotein pyridine nucleotide cytochrome reductase family.</text>
</comment>
<comment type="catalytic activity">
    <reaction evidence="19 20">
        <text>2 oxidized [cytochrome P450] + NADPH = 2 reduced [cytochrome P450] + NADP(+) + H(+)</text>
        <dbReference type="Rhea" id="RHEA:24040"/>
        <dbReference type="Rhea" id="RHEA-COMP:14627"/>
        <dbReference type="Rhea" id="RHEA-COMP:14628"/>
        <dbReference type="ChEBI" id="CHEBI:15378"/>
        <dbReference type="ChEBI" id="CHEBI:55376"/>
        <dbReference type="ChEBI" id="CHEBI:57783"/>
        <dbReference type="ChEBI" id="CHEBI:58349"/>
        <dbReference type="ChEBI" id="CHEBI:60344"/>
        <dbReference type="EC" id="1.6.2.4"/>
    </reaction>
</comment>
<feature type="binding site" evidence="20">
    <location>
        <position position="686"/>
    </location>
    <ligand>
        <name>NADP(+)</name>
        <dbReference type="ChEBI" id="CHEBI:58349"/>
    </ligand>
</feature>
<feature type="binding site" evidence="20">
    <location>
        <begin position="510"/>
        <end position="513"/>
    </location>
    <ligand>
        <name>FAD</name>
        <dbReference type="ChEBI" id="CHEBI:57692"/>
    </ligand>
</feature>
<keyword evidence="4 20" id="KW-0288">FMN</keyword>
<comment type="function">
    <text evidence="20">This enzyme is required for electron transfer from NADP to cytochrome P450 in microsomes. It can also provide electron transfer to heme oxygenase and cytochrome B5. Involved in ergosterol biosynthesis.</text>
</comment>
<comment type="similarity">
    <text evidence="20">Belongs to the NADPH--cytochrome P450 reductase family.</text>
</comment>
<comment type="cofactor">
    <cofactor evidence="20">
        <name>FAD</name>
        <dbReference type="ChEBI" id="CHEBI:57692"/>
    </cofactor>
    <text evidence="20">Binds 1 FAD per monomer.</text>
</comment>
<dbReference type="SUPFAM" id="SSF63380">
    <property type="entry name" value="Riboflavin synthase domain-like"/>
    <property type="match status" value="1"/>
</dbReference>
<dbReference type="PRINTS" id="PR00371">
    <property type="entry name" value="FPNCR"/>
</dbReference>
<accession>A0A9N9YF22</accession>
<dbReference type="Gene3D" id="2.40.30.10">
    <property type="entry name" value="Translation factors"/>
    <property type="match status" value="2"/>
</dbReference>
<dbReference type="InterPro" id="IPR003097">
    <property type="entry name" value="CysJ-like_FAD-binding"/>
</dbReference>
<dbReference type="GO" id="GO:0005829">
    <property type="term" value="C:cytosol"/>
    <property type="evidence" value="ECO:0007669"/>
    <property type="project" value="TreeGrafter"/>
</dbReference>
<dbReference type="PRINTS" id="PR00369">
    <property type="entry name" value="FLAVODOXIN"/>
</dbReference>
<dbReference type="GO" id="GO:0005789">
    <property type="term" value="C:endoplasmic reticulum membrane"/>
    <property type="evidence" value="ECO:0007669"/>
    <property type="project" value="UniProtKB-SubCell"/>
</dbReference>
<evidence type="ECO:0000256" key="15">
    <source>
        <dbReference type="ARBA" id="ARBA00023128"/>
    </source>
</evidence>
<dbReference type="PANTHER" id="PTHR19384:SF17">
    <property type="entry name" value="NADPH--CYTOCHROME P450 REDUCTASE"/>
    <property type="match status" value="1"/>
</dbReference>
<dbReference type="FunFam" id="3.40.50.80:FF:000001">
    <property type="entry name" value="NADPH--cytochrome P450 reductase 1"/>
    <property type="match status" value="1"/>
</dbReference>
<dbReference type="InterPro" id="IPR001433">
    <property type="entry name" value="OxRdtase_FAD/NAD-bd"/>
</dbReference>
<feature type="binding site" evidence="20">
    <location>
        <begin position="644"/>
        <end position="645"/>
    </location>
    <ligand>
        <name>NADP(+)</name>
        <dbReference type="ChEBI" id="CHEBI:58349"/>
    </ligand>
</feature>
<dbReference type="GO" id="GO:0010181">
    <property type="term" value="F:FMN binding"/>
    <property type="evidence" value="ECO:0007669"/>
    <property type="project" value="UniProtKB-UniRule"/>
</dbReference>
<dbReference type="GO" id="GO:0006696">
    <property type="term" value="P:ergosterol biosynthetic process"/>
    <property type="evidence" value="ECO:0007669"/>
    <property type="project" value="UniProtKB-UniRule"/>
</dbReference>
<evidence type="ECO:0000256" key="10">
    <source>
        <dbReference type="ARBA" id="ARBA00022955"/>
    </source>
</evidence>
<keyword evidence="11" id="KW-1133">Transmembrane helix</keyword>
<dbReference type="EMBL" id="CABFNQ020000653">
    <property type="protein sequence ID" value="CAH0021186.1"/>
    <property type="molecule type" value="Genomic_DNA"/>
</dbReference>
<keyword evidence="12 20" id="KW-0560">Oxidoreductase</keyword>
<dbReference type="InterPro" id="IPR017927">
    <property type="entry name" value="FAD-bd_FR_type"/>
</dbReference>
<keyword evidence="10 20" id="KW-0752">Steroid biosynthesis</keyword>
<dbReference type="Gene3D" id="1.20.990.10">
    <property type="entry name" value="NADPH-cytochrome p450 Reductase, Chain A, domain 3"/>
    <property type="match status" value="1"/>
</dbReference>
<dbReference type="Pfam" id="PF00175">
    <property type="entry name" value="NAD_binding_1"/>
    <property type="match status" value="1"/>
</dbReference>
<evidence type="ECO:0000256" key="9">
    <source>
        <dbReference type="ARBA" id="ARBA00022857"/>
    </source>
</evidence>
<evidence type="ECO:0000259" key="23">
    <source>
        <dbReference type="PROSITE" id="PS51384"/>
    </source>
</evidence>
<protein>
    <recommendedName>
        <fullName evidence="20">NADPH--cytochrome P450 reductase</fullName>
        <shortName evidence="20">CPR</shortName>
        <shortName evidence="20">P450R</shortName>
        <ecNumber evidence="20">1.6.2.4</ecNumber>
    </recommendedName>
</protein>
<dbReference type="HAMAP" id="MF_03212">
    <property type="entry name" value="NCPR"/>
    <property type="match status" value="1"/>
</dbReference>
<name>A0A9N9YF22_9HYPO</name>
<evidence type="ECO:0000256" key="18">
    <source>
        <dbReference type="ARBA" id="ARBA00023221"/>
    </source>
</evidence>
<evidence type="ECO:0000313" key="25">
    <source>
        <dbReference type="Proteomes" id="UP000696573"/>
    </source>
</evidence>
<evidence type="ECO:0000256" key="13">
    <source>
        <dbReference type="ARBA" id="ARBA00023011"/>
    </source>
</evidence>
<feature type="binding site" evidence="20">
    <location>
        <begin position="493"/>
        <end position="495"/>
    </location>
    <ligand>
        <name>FAD</name>
        <dbReference type="ChEBI" id="CHEBI:57692"/>
    </ligand>
</feature>
<dbReference type="GO" id="GO:0005741">
    <property type="term" value="C:mitochondrial outer membrane"/>
    <property type="evidence" value="ECO:0007669"/>
    <property type="project" value="UniProtKB-SubCell"/>
</dbReference>
<keyword evidence="9 20" id="KW-0521">NADP</keyword>
<dbReference type="InterPro" id="IPR017938">
    <property type="entry name" value="Riboflavin_synthase-like_b-brl"/>
</dbReference>
<proteinExistence type="inferred from homology"/>
<comment type="caution">
    <text evidence="24">The sequence shown here is derived from an EMBL/GenBank/DDBJ whole genome shotgun (WGS) entry which is preliminary data.</text>
</comment>
<feature type="domain" description="Flavodoxin-like" evidence="22">
    <location>
        <begin position="95"/>
        <end position="245"/>
    </location>
</feature>
<sequence length="724" mass="80198">MELSNPLEPFLARTAHFTSSLGSSDSIVIFLITLVAIRYLRGYLNNTKTQRSLSAASGKTGARTDQSDIEAIEGEEQEDEDRSIVQALRRQNRRCAVIFGSQTGTAEAFASRLSQDGRSTFSLTTMTCDAEEYDWADDLHNIGSDQVLIFVLASYGEGEPTDNAADLYEAILGLADQTTGRELPNLIYAAFGLGNKTYEHYNKVVHDIDGALQKLGARRLGPVGEGDDAGGTMEEDFLSWKAIMWDAVSKHLGLEEHQTTYKPMLEVLPRDDLSLQSPSVYLGETTAQQLKGLAAPAGPHQPFVARVSKSRELFRMPDRNCIHMEMDLAGSGLQYQTGDHIAVWPMNSSVEVDRFLSVNGLLERRDSIIDVRSMDPTAKLPCPTPTTYDTIARYYLEISSIVSRELLARFAPLAPSEEARDMMVKLNSDADYFTQTVTSRYLNLAQVLEMAGGGKVWSSVPFAFYLEGLSRLRPRYYSISSSSLLHPQRVSITAVVDTANLPNRSGQWKGVASNYLLAIKQGREADGSNNNATRGSEGASAYTTTGPRGKYGGSRLPVHIRTSKFRLPDDPATPVVMVGPGTGVAPFRAFLQERVAQVKANLPVGKIILFYGCRNSTQDFLYQDEFEEHKKVLQDRFHLISAFSREGRSKVYVQHRLKENAAQVASLLVEGGHFYVCGNAAKMAKDVHSTLVQIMGQHLGGREEHGLEYLRVMRASRRYQEDTW</sequence>
<dbReference type="InterPro" id="IPR023173">
    <property type="entry name" value="NADPH_Cyt_P450_Rdtase_alpha"/>
</dbReference>
<evidence type="ECO:0000256" key="7">
    <source>
        <dbReference type="ARBA" id="ARBA00022824"/>
    </source>
</evidence>
<feature type="binding site" evidence="20">
    <location>
        <position position="319"/>
    </location>
    <ligand>
        <name>NADP(+)</name>
        <dbReference type="ChEBI" id="CHEBI:58349"/>
    </ligand>
</feature>
<keyword evidence="2 20" id="KW-0444">Lipid biosynthesis</keyword>
<comment type="similarity">
    <text evidence="20">In the N-terminal section; belongs to the flavodoxin family.</text>
</comment>
<evidence type="ECO:0000256" key="14">
    <source>
        <dbReference type="ARBA" id="ARBA00023098"/>
    </source>
</evidence>
<comment type="subcellular location">
    <subcellularLocation>
        <location evidence="20">Endoplasmic reticulum membrane</location>
        <topology evidence="20">Single-pass membrane protein</topology>
        <orientation evidence="20">Cytoplasmic side</orientation>
    </subcellularLocation>
    <subcellularLocation>
        <location evidence="20">Mitochondrion outer membrane</location>
        <topology evidence="20">Single-pass membrane protein</topology>
        <orientation evidence="20">Cytoplasmic side</orientation>
    </subcellularLocation>
    <subcellularLocation>
        <location evidence="20">Cell membrane</location>
        <topology evidence="20">Single-pass membrane protein</topology>
        <orientation evidence="20">Cytoplasmic side</orientation>
    </subcellularLocation>
</comment>
<evidence type="ECO:0000256" key="11">
    <source>
        <dbReference type="ARBA" id="ARBA00022989"/>
    </source>
</evidence>
<evidence type="ECO:0000256" key="2">
    <source>
        <dbReference type="ARBA" id="ARBA00022516"/>
    </source>
</evidence>
<feature type="binding site" evidence="20">
    <location>
        <begin position="193"/>
        <end position="202"/>
    </location>
    <ligand>
        <name>FMN</name>
        <dbReference type="ChEBI" id="CHEBI:58210"/>
    </ligand>
</feature>
<dbReference type="SUPFAM" id="SSF52218">
    <property type="entry name" value="Flavoproteins"/>
    <property type="match status" value="1"/>
</dbReference>
<dbReference type="GO" id="GO:0005886">
    <property type="term" value="C:plasma membrane"/>
    <property type="evidence" value="ECO:0007669"/>
    <property type="project" value="UniProtKB-SubCell"/>
</dbReference>
<dbReference type="Pfam" id="PF00667">
    <property type="entry name" value="FAD_binding_1"/>
    <property type="match status" value="1"/>
</dbReference>
<feature type="binding site" evidence="20">
    <location>
        <position position="582"/>
    </location>
    <ligand>
        <name>NADP(+)</name>
        <dbReference type="ChEBI" id="CHEBI:58349"/>
    </ligand>
</feature>
<evidence type="ECO:0000256" key="1">
    <source>
        <dbReference type="ARBA" id="ARBA00022475"/>
    </source>
</evidence>
<evidence type="ECO:0000256" key="17">
    <source>
        <dbReference type="ARBA" id="ARBA00023166"/>
    </source>
</evidence>
<organism evidence="24 25">
    <name type="scientific">Clonostachys rhizophaga</name>
    <dbReference type="NCBI Taxonomy" id="160324"/>
    <lineage>
        <taxon>Eukaryota</taxon>
        <taxon>Fungi</taxon>
        <taxon>Dikarya</taxon>
        <taxon>Ascomycota</taxon>
        <taxon>Pezizomycotina</taxon>
        <taxon>Sordariomycetes</taxon>
        <taxon>Hypocreomycetidae</taxon>
        <taxon>Hypocreales</taxon>
        <taxon>Bionectriaceae</taxon>
        <taxon>Clonostachys</taxon>
    </lineage>
</organism>
<keyword evidence="15 20" id="KW-0496">Mitochondrion</keyword>
<dbReference type="InterPro" id="IPR001709">
    <property type="entry name" value="Flavoprot_Pyr_Nucl_cyt_Rdtase"/>
</dbReference>
<evidence type="ECO:0000256" key="12">
    <source>
        <dbReference type="ARBA" id="ARBA00023002"/>
    </source>
</evidence>
<keyword evidence="16 20" id="KW-0472">Membrane</keyword>
<comment type="cofactor">
    <cofactor evidence="20">
        <name>FMN</name>
        <dbReference type="ChEBI" id="CHEBI:58210"/>
    </cofactor>
    <text evidence="20">Binds 1 FMN per monomer.</text>
</comment>
<evidence type="ECO:0000313" key="24">
    <source>
        <dbReference type="EMBL" id="CAH0021186.1"/>
    </source>
</evidence>
<feature type="compositionally biased region" description="Acidic residues" evidence="21">
    <location>
        <begin position="67"/>
        <end position="81"/>
    </location>
</feature>
<feature type="binding site" evidence="20">
    <location>
        <begin position="650"/>
        <end position="654"/>
    </location>
    <ligand>
        <name>NADP(+)</name>
        <dbReference type="ChEBI" id="CHEBI:58349"/>
    </ligand>
</feature>
<evidence type="ECO:0000259" key="22">
    <source>
        <dbReference type="PROSITE" id="PS50902"/>
    </source>
</evidence>